<evidence type="ECO:0000313" key="9">
    <source>
        <dbReference type="Proteomes" id="UP001629432"/>
    </source>
</evidence>
<dbReference type="PROSITE" id="PS51900">
    <property type="entry name" value="CB"/>
    <property type="match status" value="1"/>
</dbReference>
<dbReference type="PANTHER" id="PTHR30629">
    <property type="entry name" value="PROPHAGE INTEGRASE"/>
    <property type="match status" value="1"/>
</dbReference>
<keyword evidence="2" id="KW-0229">DNA integration</keyword>
<dbReference type="InterPro" id="IPR025166">
    <property type="entry name" value="Integrase_DNA_bind_dom"/>
</dbReference>
<gene>
    <name evidence="8" type="ORF">PQQ63_15125</name>
</gene>
<evidence type="ECO:0000259" key="6">
    <source>
        <dbReference type="PROSITE" id="PS51898"/>
    </source>
</evidence>
<evidence type="ECO:0000313" key="8">
    <source>
        <dbReference type="EMBL" id="MFM0638032.1"/>
    </source>
</evidence>
<evidence type="ECO:0000256" key="1">
    <source>
        <dbReference type="ARBA" id="ARBA00008857"/>
    </source>
</evidence>
<dbReference type="CDD" id="cd00801">
    <property type="entry name" value="INT_P4_C"/>
    <property type="match status" value="1"/>
</dbReference>
<comment type="similarity">
    <text evidence="1">Belongs to the 'phage' integrase family.</text>
</comment>
<evidence type="ECO:0000256" key="4">
    <source>
        <dbReference type="ARBA" id="ARBA00023172"/>
    </source>
</evidence>
<dbReference type="PANTHER" id="PTHR30629:SF2">
    <property type="entry name" value="PROPHAGE INTEGRASE INTS-RELATED"/>
    <property type="match status" value="1"/>
</dbReference>
<dbReference type="Gene3D" id="1.10.150.130">
    <property type="match status" value="1"/>
</dbReference>
<dbReference type="InterPro" id="IPR038488">
    <property type="entry name" value="Integrase_DNA-bd_sf"/>
</dbReference>
<dbReference type="GO" id="GO:0003677">
    <property type="term" value="F:DNA binding"/>
    <property type="evidence" value="ECO:0007669"/>
    <property type="project" value="UniProtKB-KW"/>
</dbReference>
<protein>
    <submittedName>
        <fullName evidence="8">Integrase arm-type DNA-binding domain-containing protein</fullName>
    </submittedName>
</protein>
<feature type="domain" description="Core-binding (CB)" evidence="7">
    <location>
        <begin position="105"/>
        <end position="186"/>
    </location>
</feature>
<dbReference type="Proteomes" id="UP001629432">
    <property type="component" value="Unassembled WGS sequence"/>
</dbReference>
<dbReference type="Pfam" id="PF00589">
    <property type="entry name" value="Phage_integrase"/>
    <property type="match status" value="1"/>
</dbReference>
<dbReference type="SUPFAM" id="SSF56349">
    <property type="entry name" value="DNA breaking-rejoining enzymes"/>
    <property type="match status" value="1"/>
</dbReference>
<dbReference type="Gene3D" id="3.30.160.390">
    <property type="entry name" value="Integrase, DNA-binding domain"/>
    <property type="match status" value="1"/>
</dbReference>
<keyword evidence="3 5" id="KW-0238">DNA-binding</keyword>
<evidence type="ECO:0000259" key="7">
    <source>
        <dbReference type="PROSITE" id="PS51900"/>
    </source>
</evidence>
<sequence length="418" mass="46741">MANSKQLHRLNALKVSRETTPGYYADGGGLYLQISASGSRSWIFRFSLARRAREMGLGPLASVSLAEARALAAGNRKLLAEGIDPIISRNADRDRIAAAAVPDGLPFRQAADDFIAANRSSWKNKKHGQQWENTLSTYAYKVIGDVDVRDVDTPMIVRILQPIWSTKPETASRVRGRIESILDAAKALGKRSGENPARWRGHLDNILPKRNRARKVKHHPALPYAQMHTFMPDLVARAAPAARVLNLLILTCVRTSEALLARPEEFDLERRVWTVPPDRMKMEIELRVPLTEPAIAIVREAMKTAKPGGYLFPGQKKGKPLSNMAMLNMLDRMGYEDITVHGFRSTFRDWVAECTEFPDSLAEMALAHAVENKVEGAYRRGDMLERRRRLMEEWARYCNGQTATILPITLPPAAQSAA</sequence>
<comment type="caution">
    <text evidence="8">The sequence shown here is derived from an EMBL/GenBank/DDBJ whole genome shotgun (WGS) entry which is preliminary data.</text>
</comment>
<proteinExistence type="inferred from homology"/>
<dbReference type="InterPro" id="IPR010998">
    <property type="entry name" value="Integrase_recombinase_N"/>
</dbReference>
<dbReference type="Pfam" id="PF13356">
    <property type="entry name" value="Arm-DNA-bind_3"/>
    <property type="match status" value="1"/>
</dbReference>
<evidence type="ECO:0000256" key="2">
    <source>
        <dbReference type="ARBA" id="ARBA00022908"/>
    </source>
</evidence>
<dbReference type="InterPro" id="IPR044068">
    <property type="entry name" value="CB"/>
</dbReference>
<evidence type="ECO:0000256" key="3">
    <source>
        <dbReference type="ARBA" id="ARBA00023125"/>
    </source>
</evidence>
<keyword evidence="9" id="KW-1185">Reference proteome</keyword>
<dbReference type="InterPro" id="IPR011010">
    <property type="entry name" value="DNA_brk_join_enz"/>
</dbReference>
<accession>A0ABW9DTN0</accession>
<dbReference type="EMBL" id="JAQQCF010000012">
    <property type="protein sequence ID" value="MFM0638032.1"/>
    <property type="molecule type" value="Genomic_DNA"/>
</dbReference>
<dbReference type="RefSeq" id="WP_408337061.1">
    <property type="nucleotide sequence ID" value="NZ_JAQQCF010000012.1"/>
</dbReference>
<feature type="domain" description="Tyr recombinase" evidence="6">
    <location>
        <begin position="217"/>
        <end position="391"/>
    </location>
</feature>
<reference evidence="8 9" key="1">
    <citation type="journal article" date="2024" name="Chem. Sci.">
        <title>Discovery of megapolipeptins by genome mining of a Burkholderiales bacteria collection.</title>
        <authorList>
            <person name="Paulo B.S."/>
            <person name="Recchia M.J.J."/>
            <person name="Lee S."/>
            <person name="Fergusson C.H."/>
            <person name="Romanowski S.B."/>
            <person name="Hernandez A."/>
            <person name="Krull N."/>
            <person name="Liu D.Y."/>
            <person name="Cavanagh H."/>
            <person name="Bos A."/>
            <person name="Gray C.A."/>
            <person name="Murphy B.T."/>
            <person name="Linington R.G."/>
            <person name="Eustaquio A.S."/>
        </authorList>
    </citation>
    <scope>NUCLEOTIDE SEQUENCE [LARGE SCALE GENOMIC DNA]</scope>
    <source>
        <strain evidence="8 9">RL17-338-BIC-A</strain>
    </source>
</reference>
<dbReference type="InterPro" id="IPR002104">
    <property type="entry name" value="Integrase_catalytic"/>
</dbReference>
<dbReference type="InterPro" id="IPR013762">
    <property type="entry name" value="Integrase-like_cat_sf"/>
</dbReference>
<dbReference type="Pfam" id="PF22022">
    <property type="entry name" value="Phage_int_M"/>
    <property type="match status" value="1"/>
</dbReference>
<dbReference type="InterPro" id="IPR050808">
    <property type="entry name" value="Phage_Integrase"/>
</dbReference>
<evidence type="ECO:0000256" key="5">
    <source>
        <dbReference type="PROSITE-ProRule" id="PRU01248"/>
    </source>
</evidence>
<dbReference type="PROSITE" id="PS51898">
    <property type="entry name" value="TYR_RECOMBINASE"/>
    <property type="match status" value="1"/>
</dbReference>
<name>A0ABW9DTN0_9BURK</name>
<organism evidence="8 9">
    <name type="scientific">Paraburkholderia metrosideri</name>
    <dbReference type="NCBI Taxonomy" id="580937"/>
    <lineage>
        <taxon>Bacteria</taxon>
        <taxon>Pseudomonadati</taxon>
        <taxon>Pseudomonadota</taxon>
        <taxon>Betaproteobacteria</taxon>
        <taxon>Burkholderiales</taxon>
        <taxon>Burkholderiaceae</taxon>
        <taxon>Paraburkholderia</taxon>
    </lineage>
</organism>
<keyword evidence="4" id="KW-0233">DNA recombination</keyword>
<dbReference type="Gene3D" id="1.10.443.10">
    <property type="entry name" value="Intergrase catalytic core"/>
    <property type="match status" value="1"/>
</dbReference>
<dbReference type="InterPro" id="IPR053876">
    <property type="entry name" value="Phage_int_M"/>
</dbReference>